<evidence type="ECO:0000256" key="2">
    <source>
        <dbReference type="ARBA" id="ARBA00004613"/>
    </source>
</evidence>
<evidence type="ECO:0000259" key="10">
    <source>
        <dbReference type="Pfam" id="PF13229"/>
    </source>
</evidence>
<keyword evidence="3" id="KW-0964">Secreted</keyword>
<dbReference type="EMBL" id="JAGUCO010000005">
    <property type="protein sequence ID" value="MBS2098427.1"/>
    <property type="molecule type" value="Genomic_DNA"/>
</dbReference>
<keyword evidence="5 9" id="KW-0732">Signal</keyword>
<protein>
    <submittedName>
        <fullName evidence="12">Right-handed parallel beta-helix repeat-containing protein</fullName>
    </submittedName>
</protein>
<dbReference type="InterPro" id="IPR039448">
    <property type="entry name" value="Beta_helix"/>
</dbReference>
<evidence type="ECO:0000256" key="5">
    <source>
        <dbReference type="ARBA" id="ARBA00022729"/>
    </source>
</evidence>
<evidence type="ECO:0000313" key="12">
    <source>
        <dbReference type="EMBL" id="MBS2098427.1"/>
    </source>
</evidence>
<dbReference type="InterPro" id="IPR053868">
    <property type="entry name" value="Pel9A-like_beta_helix"/>
</dbReference>
<dbReference type="InterPro" id="IPR012334">
    <property type="entry name" value="Pectin_lyas_fold"/>
</dbReference>
<organism evidence="12 13">
    <name type="scientific">Carboxylicivirga linearis</name>
    <dbReference type="NCBI Taxonomy" id="1628157"/>
    <lineage>
        <taxon>Bacteria</taxon>
        <taxon>Pseudomonadati</taxon>
        <taxon>Bacteroidota</taxon>
        <taxon>Bacteroidia</taxon>
        <taxon>Marinilabiliales</taxon>
        <taxon>Marinilabiliaceae</taxon>
        <taxon>Carboxylicivirga</taxon>
    </lineage>
</organism>
<feature type="chain" id="PRO_5045559947" evidence="9">
    <location>
        <begin position="21"/>
        <end position="505"/>
    </location>
</feature>
<comment type="caution">
    <text evidence="12">The sequence shown here is derived from an EMBL/GenBank/DDBJ whole genome shotgun (WGS) entry which is preliminary data.</text>
</comment>
<comment type="cofactor">
    <cofactor evidence="1">
        <name>Ca(2+)</name>
        <dbReference type="ChEBI" id="CHEBI:29108"/>
    </cofactor>
</comment>
<dbReference type="Gene3D" id="2.160.20.10">
    <property type="entry name" value="Single-stranded right-handed beta-helix, Pectin lyase-like"/>
    <property type="match status" value="1"/>
</dbReference>
<dbReference type="Proteomes" id="UP000708576">
    <property type="component" value="Unassembled WGS sequence"/>
</dbReference>
<name>A0ABS5JUA8_9BACT</name>
<keyword evidence="7" id="KW-0456">Lyase</keyword>
<dbReference type="InterPro" id="IPR052052">
    <property type="entry name" value="Polysaccharide_Lyase_9"/>
</dbReference>
<feature type="signal peptide" evidence="9">
    <location>
        <begin position="1"/>
        <end position="20"/>
    </location>
</feature>
<comment type="subcellular location">
    <subcellularLocation>
        <location evidence="2">Secreted</location>
    </subcellularLocation>
</comment>
<dbReference type="PANTHER" id="PTHR40088">
    <property type="entry name" value="PECTATE LYASE (EUROFUNG)"/>
    <property type="match status" value="1"/>
</dbReference>
<sequence>MKKNYLIIMLLMIAAISAHATDYYVATTGSDSNTGTSLDEPFAKVTTAISKAVAGDVIYIREGEYKYAAKISLSRNGTAESPIQMMAYQKEKVIIDFSDMALSSSNRGFSLSGDYWIIKDLVVRRAGDNGMFISGSFNTVENCIFYENQDTGLQLGNGAAENNIINCDSYGNADPTDYGDADGFACKMNVGNNNYFYGCRSWLNVDDGWDGYLRDTDDVSTVLENCWTWMNGYFLDGSDGGASANGNGFKVGGSDDKTLMHNFTLINCVAFDNKAKGFDQNNNKGDMFFYNSTSYRNKGYNYSIPYAVNSGKEAEVINSISVDGSSKVKLNYALQQTNSWSSGFTCTENDFVSLDTTGVSGPRKADGSLPDLDVFKLAEGSDLIDGGTDLGYDYFGEAPDLGAFETNYNGTGIFNPETDEDIYQPVLHGNPVASKLRFSYEAGELPLKVTVTIVSVNGTVMDQKELPAKASRCYGEMNIADYSKGVYVLQLSSSKGNQGVLFIKQ</sequence>
<evidence type="ECO:0000256" key="9">
    <source>
        <dbReference type="SAM" id="SignalP"/>
    </source>
</evidence>
<evidence type="ECO:0000256" key="3">
    <source>
        <dbReference type="ARBA" id="ARBA00022525"/>
    </source>
</evidence>
<feature type="domain" description="Pel9A-like right handed beta-helix region" evidence="11">
    <location>
        <begin position="20"/>
        <end position="70"/>
    </location>
</feature>
<keyword evidence="6" id="KW-0106">Calcium</keyword>
<dbReference type="InterPro" id="IPR011050">
    <property type="entry name" value="Pectin_lyase_fold/virulence"/>
</dbReference>
<dbReference type="SUPFAM" id="SSF51126">
    <property type="entry name" value="Pectin lyase-like"/>
    <property type="match status" value="1"/>
</dbReference>
<evidence type="ECO:0000256" key="6">
    <source>
        <dbReference type="ARBA" id="ARBA00022837"/>
    </source>
</evidence>
<proteinExistence type="inferred from homology"/>
<evidence type="ECO:0000256" key="7">
    <source>
        <dbReference type="ARBA" id="ARBA00023239"/>
    </source>
</evidence>
<comment type="similarity">
    <text evidence="8">Belongs to the polysaccharide lyase 9 family.</text>
</comment>
<keyword evidence="13" id="KW-1185">Reference proteome</keyword>
<reference evidence="12 13" key="1">
    <citation type="journal article" date="2015" name="Int. J. Syst. Evol. Microbiol.">
        <title>Carboxylicivirga linearis sp. nov., isolated from a sea cucumber culture pond.</title>
        <authorList>
            <person name="Wang F.Q."/>
            <person name="Zhou Y.X."/>
            <person name="Lin X.Z."/>
            <person name="Chen G.J."/>
            <person name="Du Z.J."/>
        </authorList>
    </citation>
    <scope>NUCLEOTIDE SEQUENCE [LARGE SCALE GENOMIC DNA]</scope>
    <source>
        <strain evidence="12 13">FB218</strain>
    </source>
</reference>
<dbReference type="Pfam" id="PF13229">
    <property type="entry name" value="Beta_helix"/>
    <property type="match status" value="1"/>
</dbReference>
<dbReference type="PANTHER" id="PTHR40088:SF1">
    <property type="entry name" value="PECTATE LYASE PEL9"/>
    <property type="match status" value="1"/>
</dbReference>
<evidence type="ECO:0000256" key="8">
    <source>
        <dbReference type="ARBA" id="ARBA00038263"/>
    </source>
</evidence>
<dbReference type="RefSeq" id="WP_212215671.1">
    <property type="nucleotide sequence ID" value="NZ_JAGUCO010000005.1"/>
</dbReference>
<feature type="domain" description="Right handed beta helix" evidence="10">
    <location>
        <begin position="108"/>
        <end position="293"/>
    </location>
</feature>
<evidence type="ECO:0000259" key="11">
    <source>
        <dbReference type="Pfam" id="PF22842"/>
    </source>
</evidence>
<dbReference type="Pfam" id="PF22842">
    <property type="entry name" value="Pel9A-like_beta_helix"/>
    <property type="match status" value="1"/>
</dbReference>
<evidence type="ECO:0000313" key="13">
    <source>
        <dbReference type="Proteomes" id="UP000708576"/>
    </source>
</evidence>
<accession>A0ABS5JUA8</accession>
<gene>
    <name evidence="12" type="ORF">KEM10_09060</name>
</gene>
<keyword evidence="4" id="KW-0479">Metal-binding</keyword>
<evidence type="ECO:0000256" key="4">
    <source>
        <dbReference type="ARBA" id="ARBA00022723"/>
    </source>
</evidence>
<evidence type="ECO:0000256" key="1">
    <source>
        <dbReference type="ARBA" id="ARBA00001913"/>
    </source>
</evidence>